<dbReference type="AlphaFoldDB" id="A0A067QZN3"/>
<feature type="transmembrane region" description="Helical" evidence="10">
    <location>
        <begin position="569"/>
        <end position="591"/>
    </location>
</feature>
<evidence type="ECO:0000313" key="14">
    <source>
        <dbReference type="EMBL" id="KDR14986.1"/>
    </source>
</evidence>
<dbReference type="Gene3D" id="1.10.287.70">
    <property type="match status" value="1"/>
</dbReference>
<dbReference type="InParanoid" id="A0A067QZN3"/>
<evidence type="ECO:0000256" key="5">
    <source>
        <dbReference type="ARBA" id="ARBA00022989"/>
    </source>
</evidence>
<proteinExistence type="inferred from homology"/>
<accession>A0A067QZN3</accession>
<keyword evidence="4 10" id="KW-0812">Transmembrane</keyword>
<keyword evidence="15" id="KW-1185">Reference proteome</keyword>
<dbReference type="GO" id="GO:0005886">
    <property type="term" value="C:plasma membrane"/>
    <property type="evidence" value="ECO:0007669"/>
    <property type="project" value="UniProtKB-SubCell"/>
</dbReference>
<dbReference type="Gene3D" id="3.40.190.10">
    <property type="entry name" value="Periplasmic binding protein-like II"/>
    <property type="match status" value="1"/>
</dbReference>
<dbReference type="Pfam" id="PF00060">
    <property type="entry name" value="Lig_chan"/>
    <property type="match status" value="1"/>
</dbReference>
<gene>
    <name evidence="14" type="ORF">L798_10677</name>
</gene>
<keyword evidence="8" id="KW-0325">Glycoprotein</keyword>
<comment type="similarity">
    <text evidence="2">Belongs to the glutamate-gated ion channel (TC 1.A.10.1) family.</text>
</comment>
<evidence type="ECO:0000256" key="10">
    <source>
        <dbReference type="SAM" id="Phobius"/>
    </source>
</evidence>
<dbReference type="STRING" id="136037.A0A067QZN3"/>
<keyword evidence="5 10" id="KW-1133">Transmembrane helix</keyword>
<dbReference type="GO" id="GO:0050906">
    <property type="term" value="P:detection of stimulus involved in sensory perception"/>
    <property type="evidence" value="ECO:0007669"/>
    <property type="project" value="UniProtKB-ARBA"/>
</dbReference>
<dbReference type="EMBL" id="KK852854">
    <property type="protein sequence ID" value="KDR14986.1"/>
    <property type="molecule type" value="Genomic_DNA"/>
</dbReference>
<evidence type="ECO:0000256" key="9">
    <source>
        <dbReference type="SAM" id="MobiDB-lite"/>
    </source>
</evidence>
<feature type="signal peptide" evidence="11">
    <location>
        <begin position="1"/>
        <end position="17"/>
    </location>
</feature>
<dbReference type="Pfam" id="PF24576">
    <property type="entry name" value="IR75A_N"/>
    <property type="match status" value="1"/>
</dbReference>
<sequence>MSRLTVIMLCFATGSQARDFLTMAFIGAALRFRTPAAPVSAFICWETENVHGFVRYLSEKNVLLSTQTTVQDSVTQLRATSRNRHVTFVVDMACQGTSAILKEANSLDLFRTQFRWLLLEGSKLSDTDMLLGLNLLLDSDVVVGRRVSENRFRLMEVYKRGTREGLVWGETGTWQLDAAGVEPTSSHILSVRRTNIHKSVLKAVMVVTNNDTLNHLSDTINKHIDTITKVNDVLFHHIVDVLNASVETTVVDTWGYPDSAGNWSGLTGYLQRSEADIGATGMFVTKERIPFVRYIASTSVTRNAFIFRQPPLSFVTNIFTLPFSRSVWLASAALIAVAGASLYFALKCEKRRDEVTGSDITLLSLGAVCQQGTTVEAESMPGRIVLFVLFTTVIFLYTAYSACIVALLQSSTDAIRTLKDLLNSGLTLGVEDVVYNRHYFPAASDPIRRAIYNKVGADRFMSLEEGVEKLRKGLFAFHMELGPGYELISDTFLDEEKCGLQTINFLIEIVEPWVGVSKTTPLTEILSVAYRKVKEFGLQHRENSRFYQTKPKCVTRGSMFVSVGLVDCYAALLMLACGLLFSGAVLLMEFLTMTLHSYKNSVVTFDDREEHLVRDTDVSLRPDQLGPAPPNRYHGSSDRSVKLITPI</sequence>
<protein>
    <submittedName>
        <fullName evidence="14">Uncharacterized protein</fullName>
    </submittedName>
</protein>
<dbReference type="eggNOG" id="KOG1052">
    <property type="taxonomic scope" value="Eukaryota"/>
</dbReference>
<dbReference type="Proteomes" id="UP000027135">
    <property type="component" value="Unassembled WGS sequence"/>
</dbReference>
<keyword evidence="11" id="KW-0732">Signal</keyword>
<dbReference type="InterPro" id="IPR001320">
    <property type="entry name" value="Iontro_rcpt_C"/>
</dbReference>
<evidence type="ECO:0000256" key="2">
    <source>
        <dbReference type="ARBA" id="ARBA00008685"/>
    </source>
</evidence>
<dbReference type="PANTHER" id="PTHR42643:SF33">
    <property type="entry name" value="GLUTAMATE RECEPTOR 2-LIKE PROTEIN"/>
    <property type="match status" value="1"/>
</dbReference>
<evidence type="ECO:0000256" key="11">
    <source>
        <dbReference type="SAM" id="SignalP"/>
    </source>
</evidence>
<dbReference type="GO" id="GO:0015276">
    <property type="term" value="F:ligand-gated monoatomic ion channel activity"/>
    <property type="evidence" value="ECO:0007669"/>
    <property type="project" value="InterPro"/>
</dbReference>
<keyword evidence="3" id="KW-1003">Cell membrane</keyword>
<organism evidence="14 15">
    <name type="scientific">Zootermopsis nevadensis</name>
    <name type="common">Dampwood termite</name>
    <dbReference type="NCBI Taxonomy" id="136037"/>
    <lineage>
        <taxon>Eukaryota</taxon>
        <taxon>Metazoa</taxon>
        <taxon>Ecdysozoa</taxon>
        <taxon>Arthropoda</taxon>
        <taxon>Hexapoda</taxon>
        <taxon>Insecta</taxon>
        <taxon>Pterygota</taxon>
        <taxon>Neoptera</taxon>
        <taxon>Polyneoptera</taxon>
        <taxon>Dictyoptera</taxon>
        <taxon>Blattodea</taxon>
        <taxon>Blattoidea</taxon>
        <taxon>Termitoidae</taxon>
        <taxon>Termopsidae</taxon>
        <taxon>Zootermopsis</taxon>
    </lineage>
</organism>
<feature type="domain" description="Ionotropic glutamate receptor C-terminal" evidence="12">
    <location>
        <begin position="326"/>
        <end position="495"/>
    </location>
</feature>
<evidence type="ECO:0000313" key="15">
    <source>
        <dbReference type="Proteomes" id="UP000027135"/>
    </source>
</evidence>
<name>A0A067QZN3_ZOONE</name>
<evidence type="ECO:0000256" key="1">
    <source>
        <dbReference type="ARBA" id="ARBA00004651"/>
    </source>
</evidence>
<dbReference type="InterPro" id="IPR052192">
    <property type="entry name" value="Insect_Ionotropic_Sensory_Rcpt"/>
</dbReference>
<feature type="transmembrane region" description="Helical" evidence="10">
    <location>
        <begin position="327"/>
        <end position="346"/>
    </location>
</feature>
<evidence type="ECO:0000256" key="8">
    <source>
        <dbReference type="ARBA" id="ARBA00023180"/>
    </source>
</evidence>
<comment type="subcellular location">
    <subcellularLocation>
        <location evidence="1">Cell membrane</location>
        <topology evidence="1">Multi-pass membrane protein</topology>
    </subcellularLocation>
</comment>
<dbReference type="OMA" id="VGKPRCS"/>
<feature type="chain" id="PRO_5001647919" evidence="11">
    <location>
        <begin position="18"/>
        <end position="647"/>
    </location>
</feature>
<dbReference type="OrthoDB" id="6117597at2759"/>
<feature type="domain" description="Ionotropic receptor 75a N-terminal" evidence="13">
    <location>
        <begin position="70"/>
        <end position="206"/>
    </location>
</feature>
<keyword evidence="7" id="KW-0675">Receptor</keyword>
<evidence type="ECO:0000256" key="7">
    <source>
        <dbReference type="ARBA" id="ARBA00023170"/>
    </source>
</evidence>
<dbReference type="InterPro" id="IPR057074">
    <property type="entry name" value="IR75A_N"/>
</dbReference>
<feature type="transmembrane region" description="Helical" evidence="10">
    <location>
        <begin position="384"/>
        <end position="408"/>
    </location>
</feature>
<evidence type="ECO:0000259" key="13">
    <source>
        <dbReference type="Pfam" id="PF24576"/>
    </source>
</evidence>
<evidence type="ECO:0000256" key="3">
    <source>
        <dbReference type="ARBA" id="ARBA00022475"/>
    </source>
</evidence>
<evidence type="ECO:0000256" key="4">
    <source>
        <dbReference type="ARBA" id="ARBA00022692"/>
    </source>
</evidence>
<keyword evidence="6 10" id="KW-0472">Membrane</keyword>
<evidence type="ECO:0000256" key="6">
    <source>
        <dbReference type="ARBA" id="ARBA00023136"/>
    </source>
</evidence>
<dbReference type="SUPFAM" id="SSF53850">
    <property type="entry name" value="Periplasmic binding protein-like II"/>
    <property type="match status" value="1"/>
</dbReference>
<feature type="region of interest" description="Disordered" evidence="9">
    <location>
        <begin position="620"/>
        <end position="647"/>
    </location>
</feature>
<dbReference type="PANTHER" id="PTHR42643">
    <property type="entry name" value="IONOTROPIC RECEPTOR 20A-RELATED"/>
    <property type="match status" value="1"/>
</dbReference>
<reference evidence="14 15" key="1">
    <citation type="journal article" date="2014" name="Nat. Commun.">
        <title>Molecular traces of alternative social organization in a termite genome.</title>
        <authorList>
            <person name="Terrapon N."/>
            <person name="Li C."/>
            <person name="Robertson H.M."/>
            <person name="Ji L."/>
            <person name="Meng X."/>
            <person name="Booth W."/>
            <person name="Chen Z."/>
            <person name="Childers C.P."/>
            <person name="Glastad K.M."/>
            <person name="Gokhale K."/>
            <person name="Gowin J."/>
            <person name="Gronenberg W."/>
            <person name="Hermansen R.A."/>
            <person name="Hu H."/>
            <person name="Hunt B.G."/>
            <person name="Huylmans A.K."/>
            <person name="Khalil S.M."/>
            <person name="Mitchell R.D."/>
            <person name="Munoz-Torres M.C."/>
            <person name="Mustard J.A."/>
            <person name="Pan H."/>
            <person name="Reese J.T."/>
            <person name="Scharf M.E."/>
            <person name="Sun F."/>
            <person name="Vogel H."/>
            <person name="Xiao J."/>
            <person name="Yang W."/>
            <person name="Yang Z."/>
            <person name="Yang Z."/>
            <person name="Zhou J."/>
            <person name="Zhu J."/>
            <person name="Brent C.S."/>
            <person name="Elsik C.G."/>
            <person name="Goodisman M.A."/>
            <person name="Liberles D.A."/>
            <person name="Roe R.M."/>
            <person name="Vargo E.L."/>
            <person name="Vilcinskas A."/>
            <person name="Wang J."/>
            <person name="Bornberg-Bauer E."/>
            <person name="Korb J."/>
            <person name="Zhang G."/>
            <person name="Liebig J."/>
        </authorList>
    </citation>
    <scope>NUCLEOTIDE SEQUENCE [LARGE SCALE GENOMIC DNA]</scope>
    <source>
        <tissue evidence="14">Whole organism</tissue>
    </source>
</reference>
<evidence type="ECO:0000259" key="12">
    <source>
        <dbReference type="Pfam" id="PF00060"/>
    </source>
</evidence>